<accession>A0ABU6Q6G6</accession>
<dbReference type="EMBL" id="JASCZI010000037">
    <property type="protein sequence ID" value="MED6107437.1"/>
    <property type="molecule type" value="Genomic_DNA"/>
</dbReference>
<dbReference type="Proteomes" id="UP001341840">
    <property type="component" value="Unassembled WGS sequence"/>
</dbReference>
<evidence type="ECO:0000313" key="1">
    <source>
        <dbReference type="EMBL" id="MED6107437.1"/>
    </source>
</evidence>
<reference evidence="1 2" key="1">
    <citation type="journal article" date="2023" name="Plants (Basel)">
        <title>Bridging the Gap: Combining Genomics and Transcriptomics Approaches to Understand Stylosanthes scabra, an Orphan Legume from the Brazilian Caatinga.</title>
        <authorList>
            <person name="Ferreira-Neto J.R.C."/>
            <person name="da Silva M.D."/>
            <person name="Binneck E."/>
            <person name="de Melo N.F."/>
            <person name="da Silva R.H."/>
            <person name="de Melo A.L.T.M."/>
            <person name="Pandolfi V."/>
            <person name="Bustamante F.O."/>
            <person name="Brasileiro-Vidal A.C."/>
            <person name="Benko-Iseppon A.M."/>
        </authorList>
    </citation>
    <scope>NUCLEOTIDE SEQUENCE [LARGE SCALE GENOMIC DNA]</scope>
    <source>
        <tissue evidence="1">Leaves</tissue>
    </source>
</reference>
<sequence length="69" mass="7653">MPNIPTQASQPRYAYHAKVSAMLALTETDARRSLVPRKLDPPETFNAITDHELRSTGFDVVTKVGEVRG</sequence>
<comment type="caution">
    <text evidence="1">The sequence shown here is derived from an EMBL/GenBank/DDBJ whole genome shotgun (WGS) entry which is preliminary data.</text>
</comment>
<gene>
    <name evidence="1" type="ORF">PIB30_014048</name>
</gene>
<keyword evidence="2" id="KW-1185">Reference proteome</keyword>
<protein>
    <submittedName>
        <fullName evidence="1">Uncharacterized protein</fullName>
    </submittedName>
</protein>
<proteinExistence type="predicted"/>
<name>A0ABU6Q6G6_9FABA</name>
<organism evidence="1 2">
    <name type="scientific">Stylosanthes scabra</name>
    <dbReference type="NCBI Taxonomy" id="79078"/>
    <lineage>
        <taxon>Eukaryota</taxon>
        <taxon>Viridiplantae</taxon>
        <taxon>Streptophyta</taxon>
        <taxon>Embryophyta</taxon>
        <taxon>Tracheophyta</taxon>
        <taxon>Spermatophyta</taxon>
        <taxon>Magnoliopsida</taxon>
        <taxon>eudicotyledons</taxon>
        <taxon>Gunneridae</taxon>
        <taxon>Pentapetalae</taxon>
        <taxon>rosids</taxon>
        <taxon>fabids</taxon>
        <taxon>Fabales</taxon>
        <taxon>Fabaceae</taxon>
        <taxon>Papilionoideae</taxon>
        <taxon>50 kb inversion clade</taxon>
        <taxon>dalbergioids sensu lato</taxon>
        <taxon>Dalbergieae</taxon>
        <taxon>Pterocarpus clade</taxon>
        <taxon>Stylosanthes</taxon>
    </lineage>
</organism>
<evidence type="ECO:0000313" key="2">
    <source>
        <dbReference type="Proteomes" id="UP001341840"/>
    </source>
</evidence>